<dbReference type="InterPro" id="IPR041629">
    <property type="entry name" value="SCP_3"/>
</dbReference>
<gene>
    <name evidence="2" type="ORF">CTB96_19515</name>
</gene>
<keyword evidence="3" id="KW-1185">Reference proteome</keyword>
<dbReference type="RefSeq" id="WP_110128606.1">
    <property type="nucleotide sequence ID" value="NZ_QHLY01000013.1"/>
</dbReference>
<evidence type="ECO:0000259" key="1">
    <source>
        <dbReference type="Pfam" id="PF17844"/>
    </source>
</evidence>
<sequence>MARARIDDGLGRTAVKAYLADEPGASRDTKALAVRYTLQLLAEQAEGNTVEVRVPPFGAVQCIAGPRHTRGTPPNVVETDVATWLHLATGTLAWADGIGSGRIHASGQRADLTAELPLFREPLFR</sequence>
<proteinExistence type="predicted"/>
<dbReference type="AlphaFoldDB" id="A0A317ZNQ5"/>
<evidence type="ECO:0000313" key="2">
    <source>
        <dbReference type="EMBL" id="PXA65665.1"/>
    </source>
</evidence>
<dbReference type="EMBL" id="QHLY01000013">
    <property type="protein sequence ID" value="PXA65665.1"/>
    <property type="molecule type" value="Genomic_DNA"/>
</dbReference>
<protein>
    <recommendedName>
        <fullName evidence="1">Bacterial SCP orthologue domain-containing protein</fullName>
    </recommendedName>
</protein>
<dbReference type="Gene3D" id="3.30.1050.40">
    <property type="match status" value="1"/>
</dbReference>
<evidence type="ECO:0000313" key="3">
    <source>
        <dbReference type="Proteomes" id="UP000246722"/>
    </source>
</evidence>
<dbReference type="Pfam" id="PF17844">
    <property type="entry name" value="SCP_3"/>
    <property type="match status" value="1"/>
</dbReference>
<comment type="caution">
    <text evidence="2">The sequence shown here is derived from an EMBL/GenBank/DDBJ whole genome shotgun (WGS) entry which is preliminary data.</text>
</comment>
<feature type="domain" description="Bacterial SCP orthologue" evidence="1">
    <location>
        <begin position="26"/>
        <end position="118"/>
    </location>
</feature>
<reference evidence="2 3" key="1">
    <citation type="submission" date="2018-05" db="EMBL/GenBank/DDBJ databases">
        <title>Genetic diversity of glacier-inhabiting Cryobacterium bacteria in China and description of Cryobacterium mengkeensis sp. nov. and Arthrobacter glacialis sp. nov.</title>
        <authorList>
            <person name="Liu Q."/>
            <person name="Xin Y.-H."/>
        </authorList>
    </citation>
    <scope>NUCLEOTIDE SEQUENCE [LARGE SCALE GENOMIC DNA]</scope>
    <source>
        <strain evidence="2 3">SK-1</strain>
    </source>
</reference>
<dbReference type="OrthoDB" id="8481083at2"/>
<accession>A0A317ZNQ5</accession>
<name>A0A317ZNQ5_9MICO</name>
<organism evidence="2 3">
    <name type="scientific">Cryobacterium arcticum</name>
    <dbReference type="NCBI Taxonomy" id="670052"/>
    <lineage>
        <taxon>Bacteria</taxon>
        <taxon>Bacillati</taxon>
        <taxon>Actinomycetota</taxon>
        <taxon>Actinomycetes</taxon>
        <taxon>Micrococcales</taxon>
        <taxon>Microbacteriaceae</taxon>
        <taxon>Cryobacterium</taxon>
    </lineage>
</organism>
<dbReference type="Proteomes" id="UP000246722">
    <property type="component" value="Unassembled WGS sequence"/>
</dbReference>